<dbReference type="PROSITE" id="PS50294">
    <property type="entry name" value="WD_REPEATS_REGION"/>
    <property type="match status" value="2"/>
</dbReference>
<dbReference type="SMART" id="SM00320">
    <property type="entry name" value="WD40"/>
    <property type="match status" value="6"/>
</dbReference>
<feature type="repeat" description="WD" evidence="7">
    <location>
        <begin position="78"/>
        <end position="113"/>
    </location>
</feature>
<evidence type="ECO:0000256" key="1">
    <source>
        <dbReference type="ARBA" id="ARBA00004496"/>
    </source>
</evidence>
<keyword evidence="3" id="KW-0963">Cytoplasm</keyword>
<evidence type="ECO:0000313" key="12">
    <source>
        <dbReference type="Proteomes" id="UP001194580"/>
    </source>
</evidence>
<dbReference type="Pfam" id="PF08953">
    <property type="entry name" value="DUF1899"/>
    <property type="match status" value="2"/>
</dbReference>
<dbReference type="SMART" id="SM01166">
    <property type="entry name" value="DUF1899"/>
    <property type="match status" value="2"/>
</dbReference>
<feature type="repeat" description="WD" evidence="7">
    <location>
        <begin position="176"/>
        <end position="208"/>
    </location>
</feature>
<gene>
    <name evidence="11" type="primary">CORO7</name>
    <name evidence="11" type="ORF">BGZ95_009170</name>
</gene>
<comment type="caution">
    <text evidence="11">The sequence shown here is derived from an EMBL/GenBank/DDBJ whole genome shotgun (WGS) entry which is preliminary data.</text>
</comment>
<dbReference type="GO" id="GO:0005737">
    <property type="term" value="C:cytoplasm"/>
    <property type="evidence" value="ECO:0007669"/>
    <property type="project" value="UniProtKB-SubCell"/>
</dbReference>
<keyword evidence="12" id="KW-1185">Reference proteome</keyword>
<organism evidence="11 12">
    <name type="scientific">Linnemannia exigua</name>
    <dbReference type="NCBI Taxonomy" id="604196"/>
    <lineage>
        <taxon>Eukaryota</taxon>
        <taxon>Fungi</taxon>
        <taxon>Fungi incertae sedis</taxon>
        <taxon>Mucoromycota</taxon>
        <taxon>Mortierellomycotina</taxon>
        <taxon>Mortierellomycetes</taxon>
        <taxon>Mortierellales</taxon>
        <taxon>Mortierellaceae</taxon>
        <taxon>Linnemannia</taxon>
    </lineage>
</organism>
<evidence type="ECO:0000313" key="11">
    <source>
        <dbReference type="EMBL" id="KAG0275115.1"/>
    </source>
</evidence>
<accession>A0AAD4DDU2</accession>
<feature type="repeat" description="WD" evidence="7">
    <location>
        <begin position="725"/>
        <end position="766"/>
    </location>
</feature>
<feature type="region of interest" description="Disordered" evidence="9">
    <location>
        <begin position="511"/>
        <end position="552"/>
    </location>
</feature>
<feature type="domain" description="DUF1899" evidence="10">
    <location>
        <begin position="554"/>
        <end position="618"/>
    </location>
</feature>
<evidence type="ECO:0000256" key="9">
    <source>
        <dbReference type="SAM" id="MobiDB-lite"/>
    </source>
</evidence>
<feature type="region of interest" description="Disordered" evidence="9">
    <location>
        <begin position="966"/>
        <end position="1034"/>
    </location>
</feature>
<dbReference type="InterPro" id="IPR015943">
    <property type="entry name" value="WD40/YVTN_repeat-like_dom_sf"/>
</dbReference>
<dbReference type="GO" id="GO:0003779">
    <property type="term" value="F:actin binding"/>
    <property type="evidence" value="ECO:0007669"/>
    <property type="project" value="UniProtKB-KW"/>
</dbReference>
<dbReference type="SMART" id="SM01167">
    <property type="entry name" value="DUF1900"/>
    <property type="match status" value="2"/>
</dbReference>
<keyword evidence="4 7" id="KW-0853">WD repeat</keyword>
<dbReference type="Gene3D" id="2.130.10.10">
    <property type="entry name" value="YVTN repeat-like/Quinoprotein amine dehydrogenase"/>
    <property type="match status" value="2"/>
</dbReference>
<feature type="domain" description="DUF1899" evidence="10">
    <location>
        <begin position="4"/>
        <end position="69"/>
    </location>
</feature>
<evidence type="ECO:0000256" key="8">
    <source>
        <dbReference type="RuleBase" id="RU280818"/>
    </source>
</evidence>
<protein>
    <recommendedName>
        <fullName evidence="8">Coronin</fullName>
    </recommendedName>
</protein>
<dbReference type="PANTHER" id="PTHR10856">
    <property type="entry name" value="CORONIN"/>
    <property type="match status" value="1"/>
</dbReference>
<keyword evidence="6" id="KW-0009">Actin-binding</keyword>
<dbReference type="InterPro" id="IPR015048">
    <property type="entry name" value="DUF1899"/>
</dbReference>
<feature type="compositionally biased region" description="Basic and acidic residues" evidence="9">
    <location>
        <begin position="993"/>
        <end position="1020"/>
    </location>
</feature>
<comment type="similarity">
    <text evidence="2 8">Belongs to the WD repeat coronin family.</text>
</comment>
<sequence>MSRRFLANISKYRNAVGKAAKHEEAYTDIKPSTNATSDTSQLVKVSQSWIAYKHASLGTVGILPVGTVGRVGDGVHSLNAHGTGISDWEFSPFDPNILITGSDNGEVKVWQISVEGESISTELTVTIATGTGKSVDAIAHHPSAHGIVATASNNLVQIWDYTEKTQGSTITSASHTLTHPNAVFSMSWKGDGTLLATTCKDTLIRIFDPRLQDTPVQTGQGPAGNRPSRVVWLGERDLLFTLGFNKMRERENAVWSSSDLSSPLEVKRLDSSSGLSLPLYDEDTSILFLPSRGESIIRWMEVSDSAPFLTEGIAFSAQGPVAGAAFFPKQLLKVMQTEIIRLLTVNANGLWPINVNVPRRAYLDFHSDLYPETKSAVPGLEASEWLQGENKPVPRMSLDPGAAGKPEWIRRAIWTSPPKESSPAPAPAPTYAQKQPSPSQTTPIEVKPVAVSPQIPQTSAPVSQATKPCTESVSTASTESITAGISHLSTSHTIPASPKAENALPVSAPATPKAVVDNKPHSASTQAVKSSPPPSTHAGATPTRASPLSSRFGAQKASRFRFLTFKPYHISEHFDNMSGLSISTAPECSMIEVNPKFLALPLHGSGGRIGILKTNEPGRVGNKIPSLVCSSDLTGFKFDPFNHNVLVTASDDTKIKGWIIPEDGIDQENDVTKPDWVLSAPTMDKISLVLFHPRVRDVLLSASMDRSDPTIRLWNLKTQEEKLAIKGHKDVIFSCDFNHQGDKIVSVCRDKKIRIWSALTGELIREGLGHDSLRSCRVLWLGESDVIASVGFGRGSQREILLYDANDLAKGPIDSKKMDASPGILVPHYDPDTSVLGISARGDRVMKHFEIDVTSPATFSGKSRFVDVASLEQGSLQQDVAYLPKRYCNVKEIELAKMYRLTYNSVEVIRVSVPRNKKEFFQDDLFPDTVDVETPSVEAADFFAGKGLDVAPRRIHLCPSDMESLAHHQEMTPTTPQSSTNSLDKFLQGKQQAAEDDRKKQAMERMFETAKESKADRDTLVPDTGIVDEDEWDD</sequence>
<dbReference type="Proteomes" id="UP001194580">
    <property type="component" value="Unassembled WGS sequence"/>
</dbReference>
<evidence type="ECO:0000256" key="2">
    <source>
        <dbReference type="ARBA" id="ARBA00009482"/>
    </source>
</evidence>
<dbReference type="InterPro" id="IPR015505">
    <property type="entry name" value="Coronin"/>
</dbReference>
<name>A0AAD4DDU2_9FUNG</name>
<comment type="subcellular location">
    <subcellularLocation>
        <location evidence="1">Cytoplasm</location>
    </subcellularLocation>
</comment>
<evidence type="ECO:0000256" key="6">
    <source>
        <dbReference type="ARBA" id="ARBA00023203"/>
    </source>
</evidence>
<dbReference type="Pfam" id="PF16300">
    <property type="entry name" value="WD40_4"/>
    <property type="match status" value="2"/>
</dbReference>
<evidence type="ECO:0000256" key="3">
    <source>
        <dbReference type="ARBA" id="ARBA00022490"/>
    </source>
</evidence>
<proteinExistence type="inferred from homology"/>
<feature type="compositionally biased region" description="Polar residues" evidence="9">
    <location>
        <begin position="971"/>
        <end position="983"/>
    </location>
</feature>
<feature type="compositionally biased region" description="Polar residues" evidence="9">
    <location>
        <begin position="432"/>
        <end position="443"/>
    </location>
</feature>
<keyword evidence="5 8" id="KW-0677">Repeat</keyword>
<evidence type="ECO:0000256" key="5">
    <source>
        <dbReference type="ARBA" id="ARBA00022737"/>
    </source>
</evidence>
<dbReference type="SUPFAM" id="SSF50998">
    <property type="entry name" value="Quinoprotein alcohol dehydrogenase-like"/>
    <property type="match status" value="1"/>
</dbReference>
<dbReference type="Pfam" id="PF00400">
    <property type="entry name" value="WD40"/>
    <property type="match status" value="3"/>
</dbReference>
<dbReference type="InterPro" id="IPR001680">
    <property type="entry name" value="WD40_rpt"/>
</dbReference>
<dbReference type="PROSITE" id="PS50082">
    <property type="entry name" value="WD_REPEATS_2"/>
    <property type="match status" value="3"/>
</dbReference>
<dbReference type="PANTHER" id="PTHR10856:SF20">
    <property type="entry name" value="CORONIN-7"/>
    <property type="match status" value="1"/>
</dbReference>
<evidence type="ECO:0000259" key="10">
    <source>
        <dbReference type="SMART" id="SM01166"/>
    </source>
</evidence>
<evidence type="ECO:0000256" key="7">
    <source>
        <dbReference type="PROSITE-ProRule" id="PRU00221"/>
    </source>
</evidence>
<dbReference type="AlphaFoldDB" id="A0AAD4DDU2"/>
<dbReference type="InterPro" id="IPR011047">
    <property type="entry name" value="Quinoprotein_ADH-like_sf"/>
</dbReference>
<feature type="region of interest" description="Disordered" evidence="9">
    <location>
        <begin position="416"/>
        <end position="443"/>
    </location>
</feature>
<evidence type="ECO:0000256" key="4">
    <source>
        <dbReference type="ARBA" id="ARBA00022574"/>
    </source>
</evidence>
<dbReference type="EMBL" id="JAAAIL010000521">
    <property type="protein sequence ID" value="KAG0275115.1"/>
    <property type="molecule type" value="Genomic_DNA"/>
</dbReference>
<reference evidence="11" key="1">
    <citation type="journal article" date="2020" name="Fungal Divers.">
        <title>Resolving the Mortierellaceae phylogeny through synthesis of multi-gene phylogenetics and phylogenomics.</title>
        <authorList>
            <person name="Vandepol N."/>
            <person name="Liber J."/>
            <person name="Desiro A."/>
            <person name="Na H."/>
            <person name="Kennedy M."/>
            <person name="Barry K."/>
            <person name="Grigoriev I.V."/>
            <person name="Miller A.N."/>
            <person name="O'Donnell K."/>
            <person name="Stajich J.E."/>
            <person name="Bonito G."/>
        </authorList>
    </citation>
    <scope>NUCLEOTIDE SEQUENCE</scope>
    <source>
        <strain evidence="11">NRRL 28262</strain>
    </source>
</reference>